<evidence type="ECO:0000256" key="1">
    <source>
        <dbReference type="ARBA" id="ARBA00023125"/>
    </source>
</evidence>
<dbReference type="PROSITE" id="PS50943">
    <property type="entry name" value="HTH_CROC1"/>
    <property type="match status" value="1"/>
</dbReference>
<dbReference type="PANTHER" id="PTHR46558:SF11">
    <property type="entry name" value="HTH-TYPE TRANSCRIPTIONAL REGULATOR XRE"/>
    <property type="match status" value="1"/>
</dbReference>
<dbReference type="AlphaFoldDB" id="A0AA42DJM8"/>
<dbReference type="CDD" id="cd00093">
    <property type="entry name" value="HTH_XRE"/>
    <property type="match status" value="1"/>
</dbReference>
<dbReference type="GO" id="GO:0003677">
    <property type="term" value="F:DNA binding"/>
    <property type="evidence" value="ECO:0007669"/>
    <property type="project" value="UniProtKB-KW"/>
</dbReference>
<reference evidence="3" key="1">
    <citation type="journal article" date="2023" name="Int. J. Syst. Evol. Microbiol.">
        <title>&lt;i&gt;Holtiella tumoricola&lt;/i&gt; gen. nov. sp. nov., isolated from a human clinical sample.</title>
        <authorList>
            <person name="Allen-Vercoe E."/>
            <person name="Daigneault M.C."/>
            <person name="Vancuren S.J."/>
            <person name="Cochrane K."/>
            <person name="O'Neal L.L."/>
            <person name="Sankaranarayanan K."/>
            <person name="Lawson P.A."/>
        </authorList>
    </citation>
    <scope>NUCLEOTIDE SEQUENCE</scope>
    <source>
        <strain evidence="3">CC70A</strain>
    </source>
</reference>
<dbReference type="EMBL" id="JAQIFT010000010">
    <property type="protein sequence ID" value="MDA3730253.1"/>
    <property type="molecule type" value="Genomic_DNA"/>
</dbReference>
<evidence type="ECO:0000259" key="2">
    <source>
        <dbReference type="PROSITE" id="PS50943"/>
    </source>
</evidence>
<dbReference type="Gene3D" id="1.10.260.40">
    <property type="entry name" value="lambda repressor-like DNA-binding domains"/>
    <property type="match status" value="1"/>
</dbReference>
<dbReference type="InterPro" id="IPR001387">
    <property type="entry name" value="Cro/C1-type_HTH"/>
</dbReference>
<organism evidence="3 4">
    <name type="scientific">Holtiella tumoricola</name>
    <dbReference type="NCBI Taxonomy" id="3018743"/>
    <lineage>
        <taxon>Bacteria</taxon>
        <taxon>Bacillati</taxon>
        <taxon>Bacillota</taxon>
        <taxon>Clostridia</taxon>
        <taxon>Lachnospirales</taxon>
        <taxon>Cellulosilyticaceae</taxon>
        <taxon>Holtiella</taxon>
    </lineage>
</organism>
<gene>
    <name evidence="3" type="ORF">PBV87_01870</name>
</gene>
<dbReference type="Pfam" id="PF01381">
    <property type="entry name" value="HTH_3"/>
    <property type="match status" value="1"/>
</dbReference>
<feature type="domain" description="HTH cro/C1-type" evidence="2">
    <location>
        <begin position="9"/>
        <end position="63"/>
    </location>
</feature>
<evidence type="ECO:0000313" key="4">
    <source>
        <dbReference type="Proteomes" id="UP001169242"/>
    </source>
</evidence>
<name>A0AA42DJM8_9FIRM</name>
<keyword evidence="1" id="KW-0238">DNA-binding</keyword>
<keyword evidence="4" id="KW-1185">Reference proteome</keyword>
<dbReference type="SMART" id="SM00530">
    <property type="entry name" value="HTH_XRE"/>
    <property type="match status" value="1"/>
</dbReference>
<proteinExistence type="predicted"/>
<dbReference type="Proteomes" id="UP001169242">
    <property type="component" value="Unassembled WGS sequence"/>
</dbReference>
<comment type="caution">
    <text evidence="3">The sequence shown here is derived from an EMBL/GenBank/DDBJ whole genome shotgun (WGS) entry which is preliminary data.</text>
</comment>
<sequence length="272" mass="31180">MNIKLGEKIKYLRKKKNISQEILANYLGISFQAVSKWENGATMPDVCLIPALASFFGVSTDELFDFNLYEIENNVNDIVIKSSEYYYCDAEMCEKILREGLKKYPGNDILLNCIIGVIPIPERSSEVIDMCQILIECTKHDDIKYDAYRILAEAYKSIGEYSLAKATINKIPELYFTKLEVAALLLDGEDMYEAAHKQKNLSADSLIEMLIKLADFYNQAGEKEKSKTQLLIVKKVIDAFKDDFTAEFFKSTIYETRKDFLKDIETKIDLLN</sequence>
<evidence type="ECO:0000313" key="3">
    <source>
        <dbReference type="EMBL" id="MDA3730253.1"/>
    </source>
</evidence>
<dbReference type="SUPFAM" id="SSF47413">
    <property type="entry name" value="lambda repressor-like DNA-binding domains"/>
    <property type="match status" value="1"/>
</dbReference>
<dbReference type="InterPro" id="IPR010982">
    <property type="entry name" value="Lambda_DNA-bd_dom_sf"/>
</dbReference>
<accession>A0AA42DJM8</accession>
<protein>
    <submittedName>
        <fullName evidence="3">Helix-turn-helix transcriptional regulator</fullName>
    </submittedName>
</protein>
<dbReference type="RefSeq" id="WP_271010933.1">
    <property type="nucleotide sequence ID" value="NZ_JAQIFT010000010.1"/>
</dbReference>
<dbReference type="PANTHER" id="PTHR46558">
    <property type="entry name" value="TRACRIPTIONAL REGULATORY PROTEIN-RELATED-RELATED"/>
    <property type="match status" value="1"/>
</dbReference>